<dbReference type="SUPFAM" id="SSF50998">
    <property type="entry name" value="Quinoprotein alcohol dehydrogenase-like"/>
    <property type="match status" value="1"/>
</dbReference>
<dbReference type="Pfam" id="PF13360">
    <property type="entry name" value="PQQ_2"/>
    <property type="match status" value="1"/>
</dbReference>
<protein>
    <recommendedName>
        <fullName evidence="1">Pyrrolo-quinoline quinone repeat domain-containing protein</fullName>
    </recommendedName>
</protein>
<organism evidence="2 3">
    <name type="scientific">Amphimedon queenslandica</name>
    <name type="common">Sponge</name>
    <dbReference type="NCBI Taxonomy" id="400682"/>
    <lineage>
        <taxon>Eukaryota</taxon>
        <taxon>Metazoa</taxon>
        <taxon>Porifera</taxon>
        <taxon>Demospongiae</taxon>
        <taxon>Heteroscleromorpha</taxon>
        <taxon>Haplosclerida</taxon>
        <taxon>Niphatidae</taxon>
        <taxon>Amphimedon</taxon>
    </lineage>
</organism>
<evidence type="ECO:0000313" key="3">
    <source>
        <dbReference type="Proteomes" id="UP000007879"/>
    </source>
</evidence>
<feature type="domain" description="Pyrrolo-quinoline quinone repeat" evidence="1">
    <location>
        <begin position="108"/>
        <end position="248"/>
    </location>
</feature>
<keyword evidence="3" id="KW-1185">Reference proteome</keyword>
<name>A0AAN0J3W7_AMPQE</name>
<dbReference type="Gene3D" id="2.130.10.10">
    <property type="entry name" value="YVTN repeat-like/Quinoprotein amine dehydrogenase"/>
    <property type="match status" value="1"/>
</dbReference>
<dbReference type="Proteomes" id="UP000007879">
    <property type="component" value="Unassembled WGS sequence"/>
</dbReference>
<dbReference type="GeneID" id="109581614"/>
<dbReference type="InterPro" id="IPR011047">
    <property type="entry name" value="Quinoprotein_ADH-like_sf"/>
</dbReference>
<evidence type="ECO:0000313" key="2">
    <source>
        <dbReference type="EnsemblMetazoa" id="XP_019851436.1"/>
    </source>
</evidence>
<evidence type="ECO:0000259" key="1">
    <source>
        <dbReference type="Pfam" id="PF13360"/>
    </source>
</evidence>
<sequence>MILSMNNTYYKVCHHPKYIDMLNPTPNLSFIVFFLPLFFACSYASWTQQYGDSSSTNYISSSNHTIAWNYTALGDEDSASFFYGSPSMSEDGVVFIPFLEIPQYWLQVRAIAPGGKEIWMANWIGEDESCSVVDLSNTLYSSEHKLVIVSWHCTAGGAYHEKAGEVVALNATNGSLVWRSQKLKLLDSASISMSKKMVYVVSGYDCGRDNPVQSLDDQQAKQRPHKNDSIIAAIDISTGKLKWTQSLEHSGCDGQLKISYLPNDSVLLLIPYNLPYGPYLAGSLLGVSCLEDEGSVNCSSIWQENLRLSYEAKFAFTVNGSFAYGSYGFAGNPDLIFGLNTKTGKLEFSNHGYCDEGAYPSGPSVDASGIAYYNCGNRVFSVNTKGKLIWKSKQLSEKGYTFETLFKQSPSLHIDENLVVSSDSDGEFIYILSMKDGSLKSSFNTTLLLSNSVITEPPILYGDNVCIIKATKYVDYFLFSLPLISED</sequence>
<dbReference type="PANTHER" id="PTHR34512:SF30">
    <property type="entry name" value="OUTER MEMBRANE PROTEIN ASSEMBLY FACTOR BAMB"/>
    <property type="match status" value="1"/>
</dbReference>
<dbReference type="InterPro" id="IPR015943">
    <property type="entry name" value="WD40/YVTN_repeat-like_dom_sf"/>
</dbReference>
<proteinExistence type="predicted"/>
<dbReference type="KEGG" id="aqu:109581614"/>
<reference evidence="3" key="1">
    <citation type="journal article" date="2010" name="Nature">
        <title>The Amphimedon queenslandica genome and the evolution of animal complexity.</title>
        <authorList>
            <person name="Srivastava M."/>
            <person name="Simakov O."/>
            <person name="Chapman J."/>
            <person name="Fahey B."/>
            <person name="Gauthier M.E."/>
            <person name="Mitros T."/>
            <person name="Richards G.S."/>
            <person name="Conaco C."/>
            <person name="Dacre M."/>
            <person name="Hellsten U."/>
            <person name="Larroux C."/>
            <person name="Putnam N.H."/>
            <person name="Stanke M."/>
            <person name="Adamska M."/>
            <person name="Darling A."/>
            <person name="Degnan S.M."/>
            <person name="Oakley T.H."/>
            <person name="Plachetzki D.C."/>
            <person name="Zhai Y."/>
            <person name="Adamski M."/>
            <person name="Calcino A."/>
            <person name="Cummins S.F."/>
            <person name="Goodstein D.M."/>
            <person name="Harris C."/>
            <person name="Jackson D.J."/>
            <person name="Leys S.P."/>
            <person name="Shu S."/>
            <person name="Woodcroft B.J."/>
            <person name="Vervoort M."/>
            <person name="Kosik K.S."/>
            <person name="Manning G."/>
            <person name="Degnan B.M."/>
            <person name="Rokhsar D.S."/>
        </authorList>
    </citation>
    <scope>NUCLEOTIDE SEQUENCE [LARGE SCALE GENOMIC DNA]</scope>
</reference>
<dbReference type="AlphaFoldDB" id="A0AAN0J3W7"/>
<dbReference type="PANTHER" id="PTHR34512">
    <property type="entry name" value="CELL SURFACE PROTEIN"/>
    <property type="match status" value="1"/>
</dbReference>
<accession>A0AAN0J3W7</accession>
<reference evidence="2" key="2">
    <citation type="submission" date="2024-06" db="UniProtKB">
        <authorList>
            <consortium name="EnsemblMetazoa"/>
        </authorList>
    </citation>
    <scope>IDENTIFICATION</scope>
</reference>
<dbReference type="InterPro" id="IPR002372">
    <property type="entry name" value="PQQ_rpt_dom"/>
</dbReference>
<dbReference type="EnsemblMetazoa" id="XM_019995877.1">
    <property type="protein sequence ID" value="XP_019851436.1"/>
    <property type="gene ID" value="LOC109581614"/>
</dbReference>
<dbReference type="RefSeq" id="XP_019851436.1">
    <property type="nucleotide sequence ID" value="XM_019995877.1"/>
</dbReference>